<evidence type="ECO:0000313" key="1">
    <source>
        <dbReference type="EnsemblMetazoa" id="PPA36216.1"/>
    </source>
</evidence>
<dbReference type="AlphaFoldDB" id="A0A2A6CXV3"/>
<gene>
    <name evidence="1" type="primary">WBGene00274585</name>
</gene>
<sequence length="145" mass="15901">MTKRFRKHQPPVIPGGAVFTDGDDGLVCVVSHSNVDDIHRRVNDQQLYGGLWGCLPTDSLLHCGVNCDSEINSEITQGAFSDGHLRDHGEVKPLGPDSELSQRIRMMATSLLGYGDSSLLMRIIFPETGNPSWKTRVGNQASVIR</sequence>
<dbReference type="EnsemblMetazoa" id="PPA36216.1">
    <property type="protein sequence ID" value="PPA36216.1"/>
    <property type="gene ID" value="WBGene00274585"/>
</dbReference>
<name>A0A2A6CXV3_PRIPA</name>
<reference evidence="1" key="2">
    <citation type="submission" date="2022-06" db="UniProtKB">
        <authorList>
            <consortium name="EnsemblMetazoa"/>
        </authorList>
    </citation>
    <scope>IDENTIFICATION</scope>
    <source>
        <strain evidence="1">PS312</strain>
    </source>
</reference>
<protein>
    <submittedName>
        <fullName evidence="1">Uncharacterized protein</fullName>
    </submittedName>
</protein>
<organism evidence="1 2">
    <name type="scientific">Pristionchus pacificus</name>
    <name type="common">Parasitic nematode worm</name>
    <dbReference type="NCBI Taxonomy" id="54126"/>
    <lineage>
        <taxon>Eukaryota</taxon>
        <taxon>Metazoa</taxon>
        <taxon>Ecdysozoa</taxon>
        <taxon>Nematoda</taxon>
        <taxon>Chromadorea</taxon>
        <taxon>Rhabditida</taxon>
        <taxon>Rhabditina</taxon>
        <taxon>Diplogasteromorpha</taxon>
        <taxon>Diplogasteroidea</taxon>
        <taxon>Neodiplogasteridae</taxon>
        <taxon>Pristionchus</taxon>
    </lineage>
</organism>
<evidence type="ECO:0000313" key="2">
    <source>
        <dbReference type="Proteomes" id="UP000005239"/>
    </source>
</evidence>
<keyword evidence="2" id="KW-1185">Reference proteome</keyword>
<reference evidence="2" key="1">
    <citation type="journal article" date="2008" name="Nat. Genet.">
        <title>The Pristionchus pacificus genome provides a unique perspective on nematode lifestyle and parasitism.</title>
        <authorList>
            <person name="Dieterich C."/>
            <person name="Clifton S.W."/>
            <person name="Schuster L.N."/>
            <person name="Chinwalla A."/>
            <person name="Delehaunty K."/>
            <person name="Dinkelacker I."/>
            <person name="Fulton L."/>
            <person name="Fulton R."/>
            <person name="Godfrey J."/>
            <person name="Minx P."/>
            <person name="Mitreva M."/>
            <person name="Roeseler W."/>
            <person name="Tian H."/>
            <person name="Witte H."/>
            <person name="Yang S.P."/>
            <person name="Wilson R.K."/>
            <person name="Sommer R.J."/>
        </authorList>
    </citation>
    <scope>NUCLEOTIDE SEQUENCE [LARGE SCALE GENOMIC DNA]</scope>
    <source>
        <strain evidence="2">PS312</strain>
    </source>
</reference>
<accession>A0A8R1UMZ2</accession>
<dbReference type="Proteomes" id="UP000005239">
    <property type="component" value="Unassembled WGS sequence"/>
</dbReference>
<accession>A0A2A6CXV3</accession>
<proteinExistence type="predicted"/>